<evidence type="ECO:0000256" key="4">
    <source>
        <dbReference type="ARBA" id="ARBA00022692"/>
    </source>
</evidence>
<dbReference type="Proteomes" id="UP000030700">
    <property type="component" value="Unassembled WGS sequence"/>
</dbReference>
<dbReference type="AlphaFoldDB" id="A0A081BMP7"/>
<feature type="transmembrane region" description="Helical" evidence="7">
    <location>
        <begin position="12"/>
        <end position="30"/>
    </location>
</feature>
<keyword evidence="4 7" id="KW-0812">Transmembrane</keyword>
<evidence type="ECO:0000256" key="6">
    <source>
        <dbReference type="ARBA" id="ARBA00023136"/>
    </source>
</evidence>
<proteinExistence type="inferred from homology"/>
<dbReference type="Gene3D" id="3.40.50.720">
    <property type="entry name" value="NAD(P)-binding Rossmann-like Domain"/>
    <property type="match status" value="1"/>
</dbReference>
<keyword evidence="5 7" id="KW-1133">Transmembrane helix</keyword>
<evidence type="ECO:0000256" key="5">
    <source>
        <dbReference type="ARBA" id="ARBA00022989"/>
    </source>
</evidence>
<organism evidence="9">
    <name type="scientific">Candidatus Moduliflexus flocculans</name>
    <dbReference type="NCBI Taxonomy" id="1499966"/>
    <lineage>
        <taxon>Bacteria</taxon>
        <taxon>Candidatus Moduliflexota</taxon>
        <taxon>Candidatus Moduliflexia</taxon>
        <taxon>Candidatus Moduliflexales</taxon>
        <taxon>Candidatus Moduliflexaceae</taxon>
    </lineage>
</organism>
<gene>
    <name evidence="9" type="ORF">U14_02908</name>
</gene>
<dbReference type="InterPro" id="IPR017475">
    <property type="entry name" value="EPS_sugar_tfrase"/>
</dbReference>
<dbReference type="GO" id="GO:0016020">
    <property type="term" value="C:membrane"/>
    <property type="evidence" value="ECO:0007669"/>
    <property type="project" value="UniProtKB-SubCell"/>
</dbReference>
<feature type="transmembrane region" description="Helical" evidence="7">
    <location>
        <begin position="287"/>
        <end position="308"/>
    </location>
</feature>
<dbReference type="Pfam" id="PF02397">
    <property type="entry name" value="Bac_transf"/>
    <property type="match status" value="1"/>
</dbReference>
<feature type="domain" description="Bacterial sugar transferase" evidence="8">
    <location>
        <begin position="282"/>
        <end position="469"/>
    </location>
</feature>
<evidence type="ECO:0000313" key="9">
    <source>
        <dbReference type="EMBL" id="GAK51663.1"/>
    </source>
</evidence>
<feature type="transmembrane region" description="Helical" evidence="7">
    <location>
        <begin position="50"/>
        <end position="67"/>
    </location>
</feature>
<dbReference type="HOGENOM" id="CLU_024920_3_4_0"/>
<reference evidence="9" key="1">
    <citation type="journal article" date="2015" name="PeerJ">
        <title>First genomic representation of candidate bacterial phylum KSB3 points to enhanced environmental sensing as a trigger of wastewater bulking.</title>
        <authorList>
            <person name="Sekiguchi Y."/>
            <person name="Ohashi A."/>
            <person name="Parks D.H."/>
            <person name="Yamauchi T."/>
            <person name="Tyson G.W."/>
            <person name="Hugenholtz P."/>
        </authorList>
    </citation>
    <scope>NUCLEOTIDE SEQUENCE [LARGE SCALE GENOMIC DNA]</scope>
</reference>
<dbReference type="InterPro" id="IPR003362">
    <property type="entry name" value="Bact_transf"/>
</dbReference>
<evidence type="ECO:0000259" key="8">
    <source>
        <dbReference type="Pfam" id="PF02397"/>
    </source>
</evidence>
<dbReference type="Pfam" id="PF13727">
    <property type="entry name" value="CoA_binding_3"/>
    <property type="match status" value="1"/>
</dbReference>
<evidence type="ECO:0000256" key="2">
    <source>
        <dbReference type="ARBA" id="ARBA00006464"/>
    </source>
</evidence>
<keyword evidence="10" id="KW-1185">Reference proteome</keyword>
<evidence type="ECO:0000256" key="7">
    <source>
        <dbReference type="SAM" id="Phobius"/>
    </source>
</evidence>
<feature type="transmembrane region" description="Helical" evidence="7">
    <location>
        <begin position="79"/>
        <end position="101"/>
    </location>
</feature>
<sequence>MIRERINFIVKLYSLLDLAIILCAFSTAYVVRHELSPFLHLPELMPMAEYFLLFAFIAPIWMLLLYLNNTYLSYRGKSYWAVIWAVVKSNLEGLSLLSLIFFVLKLHSFNRSLVLMFMFICVAALSLEKILLFKGLERIRKQGKNLKRVLIVGTDQKVDMLVKRINQHPETGFVIAGFLTEYPEEVGHKVYGYKVFGVYEDLYRILHDEIIDEVVFASPIFALHKVRPLLEVCELMGINSRIVVDACNETSNFRLYLDNILDISLLSFSSSREAQFLSLGLKRAMDVGISTVLLVALAPVMLVIAALIRLQSPGPAIFKQVRSGLNGRRFVMYKFRTMINGAEALRNKLKTQSDVSGPIFKMVHDPRITSLGKFLRRTSLDELPQLWNVLKGEMSLVGPRPLPLVESTQITGRDRRRLSMKPGITGLWQCHGRSNTQYEHLISFDLEYVDNWSLLLDVKLLMKTIPVVIRCIGAM</sequence>
<keyword evidence="3" id="KW-0808">Transferase</keyword>
<accession>A0A081BMP7</accession>
<evidence type="ECO:0000256" key="1">
    <source>
        <dbReference type="ARBA" id="ARBA00004141"/>
    </source>
</evidence>
<comment type="subcellular location">
    <subcellularLocation>
        <location evidence="1">Membrane</location>
        <topology evidence="1">Multi-pass membrane protein</topology>
    </subcellularLocation>
</comment>
<name>A0A081BMP7_9BACT</name>
<dbReference type="PANTHER" id="PTHR30576:SF10">
    <property type="entry name" value="SLL5057 PROTEIN"/>
    <property type="match status" value="1"/>
</dbReference>
<evidence type="ECO:0000313" key="10">
    <source>
        <dbReference type="Proteomes" id="UP000030700"/>
    </source>
</evidence>
<evidence type="ECO:0000256" key="3">
    <source>
        <dbReference type="ARBA" id="ARBA00022679"/>
    </source>
</evidence>
<dbReference type="GO" id="GO:0016780">
    <property type="term" value="F:phosphotransferase activity, for other substituted phosphate groups"/>
    <property type="evidence" value="ECO:0007669"/>
    <property type="project" value="TreeGrafter"/>
</dbReference>
<dbReference type="EMBL" id="DF820457">
    <property type="protein sequence ID" value="GAK51663.1"/>
    <property type="molecule type" value="Genomic_DNA"/>
</dbReference>
<protein>
    <submittedName>
        <fullName evidence="9">RfbP protein</fullName>
    </submittedName>
</protein>
<keyword evidence="6 7" id="KW-0472">Membrane</keyword>
<comment type="similarity">
    <text evidence="2">Belongs to the bacterial sugar transferase family.</text>
</comment>
<dbReference type="STRING" id="1499966.U14_02908"/>
<dbReference type="NCBIfam" id="TIGR03025">
    <property type="entry name" value="EPS_sugtrans"/>
    <property type="match status" value="1"/>
</dbReference>
<feature type="transmembrane region" description="Helical" evidence="7">
    <location>
        <begin position="113"/>
        <end position="132"/>
    </location>
</feature>
<dbReference type="PANTHER" id="PTHR30576">
    <property type="entry name" value="COLANIC BIOSYNTHESIS UDP-GLUCOSE LIPID CARRIER TRANSFERASE"/>
    <property type="match status" value="1"/>
</dbReference>